<protein>
    <submittedName>
        <fullName evidence="1">TIGR04255 family protein</fullName>
    </submittedName>
</protein>
<dbReference type="NCBIfam" id="TIGR04255">
    <property type="entry name" value="sporadTIGR04255"/>
    <property type="match status" value="1"/>
</dbReference>
<dbReference type="InterPro" id="IPR026349">
    <property type="entry name" value="CHP04255"/>
</dbReference>
<dbReference type="RefSeq" id="WP_163098570.1">
    <property type="nucleotide sequence ID" value="NZ_CP127523.1"/>
</dbReference>
<comment type="caution">
    <text evidence="1">The sequence shown here is derived from an EMBL/GenBank/DDBJ whole genome shotgun (WGS) entry which is preliminary data.</text>
</comment>
<dbReference type="AlphaFoldDB" id="A0A845U7H2"/>
<gene>
    <name evidence="1" type="ORF">GL267_12200</name>
</gene>
<accession>A0A845U7H2</accession>
<dbReference type="EMBL" id="WNJL01000037">
    <property type="protein sequence ID" value="NDU43366.1"/>
    <property type="molecule type" value="Genomic_DNA"/>
</dbReference>
<sequence>MTGKSHQPSGLALPEFGTPPLIETVIGVQFDPLPNLDIPRIGLLWQRFRERLPAVQNMPPLEPVIERAGVRKVSGWPALRFGGQAPLPRCWFLNLAGNELLQIQQDRFIWNWRKVAENDSYPRYEKCIRQNFIEHLGEFLNFLLQENVGDFRPNQCEIIYVNHIISGPEQGWETHKDAGKVFQCWNSAYVDSTVPEIESIQMAVSHIINSAKNEFLGRLHVTIEPAFRNEDDKPIFVMTLTARGKPLNPDISGVMEMLDIGRKLVVETFTAMTTKGMHEVWEKQHGS</sequence>
<proteinExistence type="predicted"/>
<name>A0A845U7H2_9PROT</name>
<reference evidence="1" key="1">
    <citation type="submission" date="2019-11" db="EMBL/GenBank/DDBJ databases">
        <title>Acidithiobacillus ferrianus sp. nov.: a facultatively anaerobic and extremely acidophilic chemolithoautotroph.</title>
        <authorList>
            <person name="Norris P.R."/>
            <person name="Falagan C."/>
            <person name="Moya-Beltran A."/>
            <person name="Castro M."/>
            <person name="Quatrini R."/>
            <person name="Johnson D.B."/>
        </authorList>
    </citation>
    <scope>NUCLEOTIDE SEQUENCE [LARGE SCALE GENOMIC DNA]</scope>
    <source>
        <strain evidence="1">MG</strain>
    </source>
</reference>
<evidence type="ECO:0000313" key="1">
    <source>
        <dbReference type="EMBL" id="NDU43366.1"/>
    </source>
</evidence>
<organism evidence="1">
    <name type="scientific">Acidithiobacillus ferrianus</name>
    <dbReference type="NCBI Taxonomy" id="2678518"/>
    <lineage>
        <taxon>Bacteria</taxon>
        <taxon>Pseudomonadati</taxon>
        <taxon>Pseudomonadota</taxon>
        <taxon>Acidithiobacillia</taxon>
        <taxon>Acidithiobacillales</taxon>
        <taxon>Acidithiobacillaceae</taxon>
        <taxon>Acidithiobacillus</taxon>
    </lineage>
</organism>